<dbReference type="Proteomes" id="UP000263900">
    <property type="component" value="Chromosome"/>
</dbReference>
<dbReference type="AlphaFoldDB" id="A0A3B7MZP4"/>
<dbReference type="PANTHER" id="PTHR47572">
    <property type="entry name" value="LIPOPROTEIN-RELATED"/>
    <property type="match status" value="1"/>
</dbReference>
<dbReference type="GO" id="GO:0016787">
    <property type="term" value="F:hydrolase activity"/>
    <property type="evidence" value="ECO:0007669"/>
    <property type="project" value="UniProtKB-KW"/>
</dbReference>
<dbReference type="EMBL" id="CP032157">
    <property type="protein sequence ID" value="AXY78556.1"/>
    <property type="molecule type" value="Genomic_DNA"/>
</dbReference>
<reference evidence="3 4" key="1">
    <citation type="submission" date="2018-09" db="EMBL/GenBank/DDBJ databases">
        <title>Genome sequencing of strain 6GH32-13.</title>
        <authorList>
            <person name="Weon H.-Y."/>
            <person name="Heo J."/>
            <person name="Kwon S.-W."/>
        </authorList>
    </citation>
    <scope>NUCLEOTIDE SEQUENCE [LARGE SCALE GENOMIC DNA]</scope>
    <source>
        <strain evidence="3 4">5GH32-13</strain>
    </source>
</reference>
<dbReference type="KEGG" id="pseg:D3H65_07960"/>
<sequence>MKQAVHSPDADLLTEANARYRPADCDCITEEGSTIYDPTCLVSPQAHGKLDTIKKGFSFTEGPAVDKRGNVFFTDQPNDKIYRWDAGTGNITLFLQGTGRSNGMAFDKQGNLIACADMHGELWSIDRQGHHKVLAKNYNGKLLNGPNDVWINPVTGGMYITDPIFPRDYWDNNDPRKQGWPPTHSEQAATGKGGYVYYLAPGSKHLVRVVTEGMGWDADGWPNGIVGTPDGKKLYVNKWKDDNLGGTWVFDIKPNGTLTNMKKFIDMGGDGMSMDERGNIYISNSLGVTAFDKKGKRIFNVPTNGATNNVFAGQNNKLLFITGAVDRVTSLKMNVEGVEKFPLNR</sequence>
<dbReference type="Pfam" id="PF08450">
    <property type="entry name" value="SGL"/>
    <property type="match status" value="1"/>
</dbReference>
<keyword evidence="4" id="KW-1185">Reference proteome</keyword>
<evidence type="ECO:0000313" key="3">
    <source>
        <dbReference type="EMBL" id="AXY78556.1"/>
    </source>
</evidence>
<organism evidence="3 4">
    <name type="scientific">Paraflavitalea soli</name>
    <dbReference type="NCBI Taxonomy" id="2315862"/>
    <lineage>
        <taxon>Bacteria</taxon>
        <taxon>Pseudomonadati</taxon>
        <taxon>Bacteroidota</taxon>
        <taxon>Chitinophagia</taxon>
        <taxon>Chitinophagales</taxon>
        <taxon>Chitinophagaceae</taxon>
        <taxon>Paraflavitalea</taxon>
    </lineage>
</organism>
<protein>
    <submittedName>
        <fullName evidence="3">SMP-30/gluconolactonase/LRE family protein</fullName>
    </submittedName>
</protein>
<dbReference type="InterPro" id="IPR011042">
    <property type="entry name" value="6-blade_b-propeller_TolB-like"/>
</dbReference>
<feature type="domain" description="SMP-30/Gluconolactonase/LRE-like region" evidence="2">
    <location>
        <begin position="59"/>
        <end position="324"/>
    </location>
</feature>
<evidence type="ECO:0000313" key="4">
    <source>
        <dbReference type="Proteomes" id="UP000263900"/>
    </source>
</evidence>
<gene>
    <name evidence="3" type="ORF">D3H65_07960</name>
</gene>
<dbReference type="PANTHER" id="PTHR47572:SF4">
    <property type="entry name" value="LACTONASE DRP35"/>
    <property type="match status" value="1"/>
</dbReference>
<dbReference type="OrthoDB" id="241638at2"/>
<evidence type="ECO:0000259" key="2">
    <source>
        <dbReference type="Pfam" id="PF08450"/>
    </source>
</evidence>
<keyword evidence="1" id="KW-0378">Hydrolase</keyword>
<dbReference type="SUPFAM" id="SSF63829">
    <property type="entry name" value="Calcium-dependent phosphotriesterase"/>
    <property type="match status" value="1"/>
</dbReference>
<evidence type="ECO:0000256" key="1">
    <source>
        <dbReference type="ARBA" id="ARBA00022801"/>
    </source>
</evidence>
<name>A0A3B7MZP4_9BACT</name>
<accession>A0A3B7MZP4</accession>
<dbReference type="Gene3D" id="2.120.10.30">
    <property type="entry name" value="TolB, C-terminal domain"/>
    <property type="match status" value="1"/>
</dbReference>
<proteinExistence type="predicted"/>
<dbReference type="InterPro" id="IPR013658">
    <property type="entry name" value="SGL"/>
</dbReference>
<dbReference type="InterPro" id="IPR051262">
    <property type="entry name" value="SMP-30/CGR1_Lactonase"/>
</dbReference>